<dbReference type="Proteomes" id="UP000054805">
    <property type="component" value="Unassembled WGS sequence"/>
</dbReference>
<accession>A0A0V1GS78</accession>
<evidence type="ECO:0000313" key="1">
    <source>
        <dbReference type="EMBL" id="KRZ00938.1"/>
    </source>
</evidence>
<reference evidence="1 2" key="1">
    <citation type="submission" date="2015-01" db="EMBL/GenBank/DDBJ databases">
        <title>Evolution of Trichinella species and genotypes.</title>
        <authorList>
            <person name="Korhonen P.K."/>
            <person name="Edoardo P."/>
            <person name="Giuseppe L.R."/>
            <person name="Gasser R.B."/>
        </authorList>
    </citation>
    <scope>NUCLEOTIDE SEQUENCE [LARGE SCALE GENOMIC DNA]</scope>
    <source>
        <strain evidence="1">ISS588</strain>
    </source>
</reference>
<organism evidence="1 2">
    <name type="scientific">Trichinella pseudospiralis</name>
    <name type="common">Parasitic roundworm</name>
    <dbReference type="NCBI Taxonomy" id="6337"/>
    <lineage>
        <taxon>Eukaryota</taxon>
        <taxon>Metazoa</taxon>
        <taxon>Ecdysozoa</taxon>
        <taxon>Nematoda</taxon>
        <taxon>Enoplea</taxon>
        <taxon>Dorylaimia</taxon>
        <taxon>Trichinellida</taxon>
        <taxon>Trichinellidae</taxon>
        <taxon>Trichinella</taxon>
    </lineage>
</organism>
<dbReference type="EMBL" id="JYDS01000716">
    <property type="protein sequence ID" value="KRZ00938.1"/>
    <property type="molecule type" value="Genomic_DNA"/>
</dbReference>
<protein>
    <submittedName>
        <fullName evidence="1">Uncharacterized protein</fullName>
    </submittedName>
</protein>
<proteinExistence type="predicted"/>
<evidence type="ECO:0000313" key="2">
    <source>
        <dbReference type="Proteomes" id="UP000054805"/>
    </source>
</evidence>
<keyword evidence="2" id="KW-1185">Reference proteome</keyword>
<dbReference type="AlphaFoldDB" id="A0A0V1GS78"/>
<gene>
    <name evidence="1" type="ORF">T4B_11694</name>
</gene>
<sequence length="78" mass="8846">MQIFISPEPQALPPGYASGQIKICIYPQVAPQAIFCTIFALRGLCKFIFSLERCLRANMQIYLTQGIACRDMQIFIFP</sequence>
<name>A0A0V1GS78_TRIPS</name>
<comment type="caution">
    <text evidence="1">The sequence shown here is derived from an EMBL/GenBank/DDBJ whole genome shotgun (WGS) entry which is preliminary data.</text>
</comment>